<keyword evidence="4" id="KW-0804">Transcription</keyword>
<dbReference type="InterPro" id="IPR005650">
    <property type="entry name" value="BlaI_family"/>
</dbReference>
<dbReference type="EMBL" id="PSZM01000045">
    <property type="protein sequence ID" value="PQL90850.1"/>
    <property type="molecule type" value="Genomic_DNA"/>
</dbReference>
<dbReference type="RefSeq" id="WP_105247483.1">
    <property type="nucleotide sequence ID" value="NZ_PSZM01000045.1"/>
</dbReference>
<proteinExistence type="inferred from homology"/>
<dbReference type="Gene3D" id="1.10.10.10">
    <property type="entry name" value="Winged helix-like DNA-binding domain superfamily/Winged helix DNA-binding domain"/>
    <property type="match status" value="1"/>
</dbReference>
<name>A0A2S8A8K2_9FLAO</name>
<sequence>MMNLSKKEEQLMGYIWRAEKIFLKEIIECYPEPKPATTTIATLLKRLQDKGFLSYEVFGNSRQYYPLVKKSDYFSKEVKGIINKFFNNSAPQFASFFTSSNDLTIEELESLKKLVDSEIQKKKKND</sequence>
<dbReference type="Proteomes" id="UP000238042">
    <property type="component" value="Unassembled WGS sequence"/>
</dbReference>
<organism evidence="5 6">
    <name type="scientific">Apibacter adventoris</name>
    <dbReference type="NCBI Taxonomy" id="1679466"/>
    <lineage>
        <taxon>Bacteria</taxon>
        <taxon>Pseudomonadati</taxon>
        <taxon>Bacteroidota</taxon>
        <taxon>Flavobacteriia</taxon>
        <taxon>Flavobacteriales</taxon>
        <taxon>Weeksellaceae</taxon>
        <taxon>Apibacter</taxon>
    </lineage>
</organism>
<dbReference type="GO" id="GO:0045892">
    <property type="term" value="P:negative regulation of DNA-templated transcription"/>
    <property type="evidence" value="ECO:0007669"/>
    <property type="project" value="InterPro"/>
</dbReference>
<accession>A0A2S8A8K2</accession>
<comment type="caution">
    <text evidence="5">The sequence shown here is derived from an EMBL/GenBank/DDBJ whole genome shotgun (WGS) entry which is preliminary data.</text>
</comment>
<reference evidence="5 6" key="1">
    <citation type="submission" date="2018-02" db="EMBL/GenBank/DDBJ databases">
        <title>Genome sequences of Apibacter spp., gut symbionts of Asian honey bees.</title>
        <authorList>
            <person name="Kwong W.K."/>
            <person name="Steele M.I."/>
            <person name="Moran N.A."/>
        </authorList>
    </citation>
    <scope>NUCLEOTIDE SEQUENCE [LARGE SCALE GENOMIC DNA]</scope>
    <source>
        <strain evidence="6">wkB301</strain>
    </source>
</reference>
<evidence type="ECO:0000313" key="6">
    <source>
        <dbReference type="Proteomes" id="UP000238042"/>
    </source>
</evidence>
<keyword evidence="6" id="KW-1185">Reference proteome</keyword>
<dbReference type="Gene3D" id="1.10.4040.10">
    <property type="entry name" value="Penicillinase repressor domain"/>
    <property type="match status" value="1"/>
</dbReference>
<dbReference type="AlphaFoldDB" id="A0A2S8A8K2"/>
<dbReference type="SUPFAM" id="SSF46785">
    <property type="entry name" value="Winged helix' DNA-binding domain"/>
    <property type="match status" value="1"/>
</dbReference>
<dbReference type="PIRSF" id="PIRSF019455">
    <property type="entry name" value="CopR_AtkY"/>
    <property type="match status" value="1"/>
</dbReference>
<evidence type="ECO:0000313" key="5">
    <source>
        <dbReference type="EMBL" id="PQL90850.1"/>
    </source>
</evidence>
<evidence type="ECO:0000256" key="3">
    <source>
        <dbReference type="ARBA" id="ARBA00023125"/>
    </source>
</evidence>
<keyword evidence="2" id="KW-0805">Transcription regulation</keyword>
<comment type="similarity">
    <text evidence="1">Belongs to the BlaI transcriptional regulatory family.</text>
</comment>
<protein>
    <submittedName>
        <fullName evidence="5">Penicillinase repressor</fullName>
    </submittedName>
</protein>
<dbReference type="OrthoDB" id="1098508at2"/>
<dbReference type="GO" id="GO:0003677">
    <property type="term" value="F:DNA binding"/>
    <property type="evidence" value="ECO:0007669"/>
    <property type="project" value="UniProtKB-KW"/>
</dbReference>
<dbReference type="Pfam" id="PF03965">
    <property type="entry name" value="Penicillinase_R"/>
    <property type="match status" value="1"/>
</dbReference>
<evidence type="ECO:0000256" key="2">
    <source>
        <dbReference type="ARBA" id="ARBA00023015"/>
    </source>
</evidence>
<keyword evidence="3" id="KW-0238">DNA-binding</keyword>
<dbReference type="InterPro" id="IPR036388">
    <property type="entry name" value="WH-like_DNA-bd_sf"/>
</dbReference>
<evidence type="ECO:0000256" key="4">
    <source>
        <dbReference type="ARBA" id="ARBA00023163"/>
    </source>
</evidence>
<dbReference type="InterPro" id="IPR036390">
    <property type="entry name" value="WH_DNA-bd_sf"/>
</dbReference>
<gene>
    <name evidence="5" type="ORF">C4S77_10385</name>
</gene>
<evidence type="ECO:0000256" key="1">
    <source>
        <dbReference type="ARBA" id="ARBA00011046"/>
    </source>
</evidence>